<evidence type="ECO:0000256" key="3">
    <source>
        <dbReference type="ARBA" id="ARBA00022898"/>
    </source>
</evidence>
<dbReference type="PANTHER" id="PTHR13693:SF100">
    <property type="entry name" value="8-AMINO-7-OXONONANOATE SYNTHASE"/>
    <property type="match status" value="1"/>
</dbReference>
<name>A0A7W7A9H6_9SPHN</name>
<dbReference type="InterPro" id="IPR015421">
    <property type="entry name" value="PyrdxlP-dep_Trfase_major"/>
</dbReference>
<dbReference type="Gene3D" id="3.90.1150.10">
    <property type="entry name" value="Aspartate Aminotransferase, domain 1"/>
    <property type="match status" value="1"/>
</dbReference>
<feature type="domain" description="Aminotransferase class I/classII large" evidence="4">
    <location>
        <begin position="36"/>
        <end position="371"/>
    </location>
</feature>
<accession>A0A7W7A9H6</accession>
<comment type="caution">
    <text evidence="5">The sequence shown here is derived from an EMBL/GenBank/DDBJ whole genome shotgun (WGS) entry which is preliminary data.</text>
</comment>
<dbReference type="GO" id="GO:0009102">
    <property type="term" value="P:biotin biosynthetic process"/>
    <property type="evidence" value="ECO:0007669"/>
    <property type="project" value="TreeGrafter"/>
</dbReference>
<dbReference type="GO" id="GO:0008710">
    <property type="term" value="F:8-amino-7-oxononanoate synthase activity"/>
    <property type="evidence" value="ECO:0007669"/>
    <property type="project" value="UniProtKB-EC"/>
</dbReference>
<evidence type="ECO:0000259" key="4">
    <source>
        <dbReference type="Pfam" id="PF00155"/>
    </source>
</evidence>
<dbReference type="OrthoDB" id="9807157at2"/>
<comment type="cofactor">
    <cofactor evidence="1">
        <name>pyridoxal 5'-phosphate</name>
        <dbReference type="ChEBI" id="CHEBI:597326"/>
    </cofactor>
</comment>
<dbReference type="InterPro" id="IPR015424">
    <property type="entry name" value="PyrdxlP-dep_Trfase"/>
</dbReference>
<evidence type="ECO:0000256" key="2">
    <source>
        <dbReference type="ARBA" id="ARBA00022679"/>
    </source>
</evidence>
<dbReference type="Proteomes" id="UP000538566">
    <property type="component" value="Unassembled WGS sequence"/>
</dbReference>
<protein>
    <submittedName>
        <fullName evidence="5">8-amino-7-oxononanoate synthase</fullName>
        <ecNumber evidence="5">2.3.1.47</ecNumber>
    </submittedName>
</protein>
<dbReference type="Gene3D" id="3.40.640.10">
    <property type="entry name" value="Type I PLP-dependent aspartate aminotransferase-like (Major domain)"/>
    <property type="match status" value="1"/>
</dbReference>
<reference evidence="5 6" key="1">
    <citation type="submission" date="2020-08" db="EMBL/GenBank/DDBJ databases">
        <title>Genomic Encyclopedia of Type Strains, Phase IV (KMG-IV): sequencing the most valuable type-strain genomes for metagenomic binning, comparative biology and taxonomic classification.</title>
        <authorList>
            <person name="Goeker M."/>
        </authorList>
    </citation>
    <scope>NUCLEOTIDE SEQUENCE [LARGE SCALE GENOMIC DNA]</scope>
    <source>
        <strain evidence="5 6">DSM 17507</strain>
    </source>
</reference>
<dbReference type="AlphaFoldDB" id="A0A7W7A9H6"/>
<dbReference type="PANTHER" id="PTHR13693">
    <property type="entry name" value="CLASS II AMINOTRANSFERASE/8-AMINO-7-OXONONANOATE SYNTHASE"/>
    <property type="match status" value="1"/>
</dbReference>
<evidence type="ECO:0000313" key="5">
    <source>
        <dbReference type="EMBL" id="MBB4612913.1"/>
    </source>
</evidence>
<evidence type="ECO:0000256" key="1">
    <source>
        <dbReference type="ARBA" id="ARBA00001933"/>
    </source>
</evidence>
<keyword evidence="6" id="KW-1185">Reference proteome</keyword>
<evidence type="ECO:0000313" key="6">
    <source>
        <dbReference type="Proteomes" id="UP000538566"/>
    </source>
</evidence>
<keyword evidence="2 5" id="KW-0808">Transferase</keyword>
<dbReference type="InterPro" id="IPR050087">
    <property type="entry name" value="AON_synthase_class-II"/>
</dbReference>
<gene>
    <name evidence="5" type="ORF">GGR37_001172</name>
</gene>
<sequence>MAGSTTRTGSLWSAHTADLAALGEKARLRSLAPRRGIDFASNDYLAMSSSPRLAAAVQEAIARGVPLGSGGSRLLRGNDPEHELLEEEAARFFGTESALFFSAGYAANVALLSTLPQRGDLIVYDELVHASMHEGLRLTRATAVSAAHNDAQSFDDAARAWRGKGNTGRIWLAFETLYSMDGDMAPVAEMARVAERHDAIMLIDEAHATGVFGPDGRGLAASLDGRSDTIVLRTCGKAMGCEGALVLGPKVVRDFLVNRGRPFIFSTAPSPLVCAAVREAIRIMADEPHRRESLRALVAHAERVLAPHGATPSGSQILPLILHEDARTMAVASALQAKGFDVRGIRPPTVPQGTSRLRISLTLNATSDDVDALGSALAEALR</sequence>
<dbReference type="EMBL" id="JACHOA010000002">
    <property type="protein sequence ID" value="MBB4612913.1"/>
    <property type="molecule type" value="Genomic_DNA"/>
</dbReference>
<dbReference type="EC" id="2.3.1.47" evidence="5"/>
<proteinExistence type="predicted"/>
<dbReference type="SUPFAM" id="SSF53383">
    <property type="entry name" value="PLP-dependent transferases"/>
    <property type="match status" value="1"/>
</dbReference>
<dbReference type="GO" id="GO:0030170">
    <property type="term" value="F:pyridoxal phosphate binding"/>
    <property type="evidence" value="ECO:0007669"/>
    <property type="project" value="InterPro"/>
</dbReference>
<dbReference type="Pfam" id="PF00155">
    <property type="entry name" value="Aminotran_1_2"/>
    <property type="match status" value="1"/>
</dbReference>
<keyword evidence="3" id="KW-0663">Pyridoxal phosphate</keyword>
<organism evidence="5 6">
    <name type="scientific">Novosphingobium taihuense</name>
    <dbReference type="NCBI Taxonomy" id="260085"/>
    <lineage>
        <taxon>Bacteria</taxon>
        <taxon>Pseudomonadati</taxon>
        <taxon>Pseudomonadota</taxon>
        <taxon>Alphaproteobacteria</taxon>
        <taxon>Sphingomonadales</taxon>
        <taxon>Sphingomonadaceae</taxon>
        <taxon>Novosphingobium</taxon>
    </lineage>
</organism>
<dbReference type="RefSeq" id="WP_144907461.1">
    <property type="nucleotide sequence ID" value="NZ_JACHOA010000002.1"/>
</dbReference>
<keyword evidence="5" id="KW-0012">Acyltransferase</keyword>
<dbReference type="InterPro" id="IPR004839">
    <property type="entry name" value="Aminotransferase_I/II_large"/>
</dbReference>
<dbReference type="InterPro" id="IPR015422">
    <property type="entry name" value="PyrdxlP-dep_Trfase_small"/>
</dbReference>